<evidence type="ECO:0000256" key="1">
    <source>
        <dbReference type="ARBA" id="ARBA00004141"/>
    </source>
</evidence>
<dbReference type="InterPro" id="IPR020846">
    <property type="entry name" value="MFS_dom"/>
</dbReference>
<accession>A0ABM0JYJ6</accession>
<feature type="compositionally biased region" description="Basic and acidic residues" evidence="7">
    <location>
        <begin position="51"/>
        <end position="66"/>
    </location>
</feature>
<dbReference type="InterPro" id="IPR036259">
    <property type="entry name" value="MFS_trans_sf"/>
</dbReference>
<dbReference type="PANTHER" id="PTHR48020">
    <property type="entry name" value="PROTON MYO-INOSITOL COTRANSPORTER"/>
    <property type="match status" value="1"/>
</dbReference>
<dbReference type="RefSeq" id="XP_005104556.1">
    <property type="nucleotide sequence ID" value="XM_005104499.3"/>
</dbReference>
<sequence>MDNSPENKEQQVSEDTSVSPEDSQDGVVASQEPQTDKDNDLQTDQLQNSVDADRALTETESKDADPNKSSTHPITNVPDRKPPGDDPVTENETAAKETEIPDVDSTGVPKSDATVVPALTSEAPKAERDSSRATDKLDQEMSPPKSPGKPSEGSPMFIYVLSALATVGGFLFGYDIGIVAGSMLFIQPYFELSTFWQEAVVSGTIGAAAVAALMSGWLTDRIGRKLTIMTSSIVFTAGGVLMGSAPTREVLLLGRVVAGLGVGLASVVVPIYVAEASPTHIRGRLVSLHQMMINTGIVVSSLLAGAFSYVKPDGWRYMLGMAALPGLVQFAGFLFMPESPRWLVGRGLTEKAELVLKRMRGGNDVSEELQEIISTIEEERKESVSGIQHILKILKTQQVRRALFVGSALLFFQQWCGINTVIYYSGTVLKMAGFPVKSAIWLVTVPNAINFLASFIGLYLVEKVGRRPLLIGSLAGTILGLVILAVGFQLSSDNPAILNSTLVEHYSNGSLIVSCTQEYSSCDACVKSSDCGYCFTDVTSGSCLPAYDESRSSAGRCLTSDSTSTEMKWAFEFCPSDYTWIALIGMGVFVFAFAPGLGPMPWTINSEIYPLWARSTCNSLAACCAWVCNLVISFTFLTMTENITIYGTFWMFAAITAVGVAFMVFMLPETKNKTLEEMEQLFMTSGGRQQTHGQKEGTSNVKVSNSDHS</sequence>
<protein>
    <submittedName>
        <fullName evidence="11 12">Proton myo-inositol cotransporter</fullName>
    </submittedName>
</protein>
<evidence type="ECO:0000256" key="2">
    <source>
        <dbReference type="ARBA" id="ARBA00010992"/>
    </source>
</evidence>
<feature type="region of interest" description="Disordered" evidence="7">
    <location>
        <begin position="685"/>
        <end position="709"/>
    </location>
</feature>
<dbReference type="PROSITE" id="PS00216">
    <property type="entry name" value="SUGAR_TRANSPORT_1"/>
    <property type="match status" value="1"/>
</dbReference>
<feature type="transmembrane region" description="Helical" evidence="8">
    <location>
        <begin position="285"/>
        <end position="309"/>
    </location>
</feature>
<feature type="transmembrane region" description="Helical" evidence="8">
    <location>
        <begin position="226"/>
        <end position="246"/>
    </location>
</feature>
<evidence type="ECO:0000313" key="11">
    <source>
        <dbReference type="RefSeq" id="XP_005104554.1"/>
    </source>
</evidence>
<dbReference type="PRINTS" id="PR00171">
    <property type="entry name" value="SUGRTRNSPORT"/>
</dbReference>
<feature type="compositionally biased region" description="Basic and acidic residues" evidence="7">
    <location>
        <begin position="124"/>
        <end position="139"/>
    </location>
</feature>
<evidence type="ECO:0000256" key="7">
    <source>
        <dbReference type="SAM" id="MobiDB-lite"/>
    </source>
</evidence>
<proteinExistence type="inferred from homology"/>
<feature type="compositionally biased region" description="Basic and acidic residues" evidence="7">
    <location>
        <begin position="1"/>
        <end position="11"/>
    </location>
</feature>
<dbReference type="Proteomes" id="UP000694888">
    <property type="component" value="Unplaced"/>
</dbReference>
<comment type="similarity">
    <text evidence="2">Belongs to the major facilitator superfamily. Sugar transporter (TC 2.A.1.1) family.</text>
</comment>
<feature type="domain" description="Major facilitator superfamily (MFS) profile" evidence="9">
    <location>
        <begin position="161"/>
        <end position="671"/>
    </location>
</feature>
<comment type="subcellular location">
    <subcellularLocation>
        <location evidence="1">Membrane</location>
        <topology evidence="1">Multi-pass membrane protein</topology>
    </subcellularLocation>
</comment>
<feature type="region of interest" description="Disordered" evidence="7">
    <location>
        <begin position="1"/>
        <end position="152"/>
    </location>
</feature>
<evidence type="ECO:0000313" key="13">
    <source>
        <dbReference type="RefSeq" id="XP_005104556.1"/>
    </source>
</evidence>
<gene>
    <name evidence="11 12 13" type="primary">LOC101857505</name>
</gene>
<dbReference type="InterPro" id="IPR005828">
    <property type="entry name" value="MFS_sugar_transport-like"/>
</dbReference>
<keyword evidence="4 8" id="KW-0812">Transmembrane</keyword>
<feature type="transmembrane region" description="Helical" evidence="8">
    <location>
        <begin position="619"/>
        <end position="637"/>
    </location>
</feature>
<evidence type="ECO:0000256" key="8">
    <source>
        <dbReference type="SAM" id="Phobius"/>
    </source>
</evidence>
<dbReference type="PROSITE" id="PS50850">
    <property type="entry name" value="MFS"/>
    <property type="match status" value="1"/>
</dbReference>
<evidence type="ECO:0000256" key="3">
    <source>
        <dbReference type="ARBA" id="ARBA00022448"/>
    </source>
</evidence>
<name>A0ABM0JYJ6_APLCA</name>
<keyword evidence="5 8" id="KW-1133">Transmembrane helix</keyword>
<dbReference type="RefSeq" id="XP_005104554.1">
    <property type="nucleotide sequence ID" value="XM_005104497.3"/>
</dbReference>
<dbReference type="GeneID" id="101857505"/>
<feature type="transmembrane region" description="Helical" evidence="8">
    <location>
        <begin position="157"/>
        <end position="187"/>
    </location>
</feature>
<evidence type="ECO:0000259" key="9">
    <source>
        <dbReference type="PROSITE" id="PS50850"/>
    </source>
</evidence>
<feature type="transmembrane region" description="Helical" evidence="8">
    <location>
        <begin position="199"/>
        <end position="219"/>
    </location>
</feature>
<dbReference type="InterPro" id="IPR003663">
    <property type="entry name" value="Sugar/inositol_transpt"/>
</dbReference>
<feature type="transmembrane region" description="Helical" evidence="8">
    <location>
        <begin position="643"/>
        <end position="667"/>
    </location>
</feature>
<feature type="transmembrane region" description="Helical" evidence="8">
    <location>
        <begin position="315"/>
        <end position="336"/>
    </location>
</feature>
<feature type="transmembrane region" description="Helical" evidence="8">
    <location>
        <begin position="252"/>
        <end position="273"/>
    </location>
</feature>
<dbReference type="InterPro" id="IPR050814">
    <property type="entry name" value="Myo-inositol_Transporter"/>
</dbReference>
<dbReference type="NCBIfam" id="TIGR00879">
    <property type="entry name" value="SP"/>
    <property type="match status" value="1"/>
</dbReference>
<evidence type="ECO:0000256" key="4">
    <source>
        <dbReference type="ARBA" id="ARBA00022692"/>
    </source>
</evidence>
<reference evidence="11 12" key="1">
    <citation type="submission" date="2025-05" db="UniProtKB">
        <authorList>
            <consortium name="RefSeq"/>
        </authorList>
    </citation>
    <scope>IDENTIFICATION</scope>
</reference>
<dbReference type="Pfam" id="PF00083">
    <property type="entry name" value="Sugar_tr"/>
    <property type="match status" value="2"/>
</dbReference>
<evidence type="ECO:0000256" key="6">
    <source>
        <dbReference type="ARBA" id="ARBA00023136"/>
    </source>
</evidence>
<keyword evidence="6 8" id="KW-0472">Membrane</keyword>
<evidence type="ECO:0000313" key="12">
    <source>
        <dbReference type="RefSeq" id="XP_005104555.1"/>
    </source>
</evidence>
<dbReference type="Gene3D" id="1.20.1250.20">
    <property type="entry name" value="MFS general substrate transporter like domains"/>
    <property type="match status" value="2"/>
</dbReference>
<keyword evidence="3" id="KW-0813">Transport</keyword>
<keyword evidence="10" id="KW-1185">Reference proteome</keyword>
<organism evidence="10 11">
    <name type="scientific">Aplysia californica</name>
    <name type="common">California sea hare</name>
    <dbReference type="NCBI Taxonomy" id="6500"/>
    <lineage>
        <taxon>Eukaryota</taxon>
        <taxon>Metazoa</taxon>
        <taxon>Spiralia</taxon>
        <taxon>Lophotrochozoa</taxon>
        <taxon>Mollusca</taxon>
        <taxon>Gastropoda</taxon>
        <taxon>Heterobranchia</taxon>
        <taxon>Euthyneura</taxon>
        <taxon>Tectipleura</taxon>
        <taxon>Aplysiida</taxon>
        <taxon>Aplysioidea</taxon>
        <taxon>Aplysiidae</taxon>
        <taxon>Aplysia</taxon>
    </lineage>
</organism>
<dbReference type="PANTHER" id="PTHR48020:SF12">
    <property type="entry name" value="PROTON MYO-INOSITOL COTRANSPORTER"/>
    <property type="match status" value="1"/>
</dbReference>
<dbReference type="RefSeq" id="XP_005104555.1">
    <property type="nucleotide sequence ID" value="XM_005104498.3"/>
</dbReference>
<evidence type="ECO:0000256" key="5">
    <source>
        <dbReference type="ARBA" id="ARBA00022989"/>
    </source>
</evidence>
<evidence type="ECO:0000313" key="10">
    <source>
        <dbReference type="Proteomes" id="UP000694888"/>
    </source>
</evidence>
<feature type="transmembrane region" description="Helical" evidence="8">
    <location>
        <begin position="402"/>
        <end position="426"/>
    </location>
</feature>
<dbReference type="SUPFAM" id="SSF103473">
    <property type="entry name" value="MFS general substrate transporter"/>
    <property type="match status" value="1"/>
</dbReference>
<dbReference type="InterPro" id="IPR005829">
    <property type="entry name" value="Sugar_transporter_CS"/>
</dbReference>
<dbReference type="PROSITE" id="PS00217">
    <property type="entry name" value="SUGAR_TRANSPORT_2"/>
    <property type="match status" value="1"/>
</dbReference>
<feature type="compositionally biased region" description="Low complexity" evidence="7">
    <location>
        <begin position="140"/>
        <end position="152"/>
    </location>
</feature>
<feature type="transmembrane region" description="Helical" evidence="8">
    <location>
        <begin position="468"/>
        <end position="490"/>
    </location>
</feature>
<feature type="transmembrane region" description="Helical" evidence="8">
    <location>
        <begin position="578"/>
        <end position="598"/>
    </location>
</feature>
<feature type="transmembrane region" description="Helical" evidence="8">
    <location>
        <begin position="438"/>
        <end position="461"/>
    </location>
</feature>